<dbReference type="InterPro" id="IPR039420">
    <property type="entry name" value="WalR-like"/>
</dbReference>
<keyword evidence="9" id="KW-1185">Reference proteome</keyword>
<dbReference type="GO" id="GO:0000160">
    <property type="term" value="P:phosphorelay signal transduction system"/>
    <property type="evidence" value="ECO:0007669"/>
    <property type="project" value="InterPro"/>
</dbReference>
<dbReference type="Pfam" id="PF00072">
    <property type="entry name" value="Response_reg"/>
    <property type="match status" value="1"/>
</dbReference>
<evidence type="ECO:0000256" key="5">
    <source>
        <dbReference type="PROSITE-ProRule" id="PRU00169"/>
    </source>
</evidence>
<dbReference type="PROSITE" id="PS50110">
    <property type="entry name" value="RESPONSE_REGULATORY"/>
    <property type="match status" value="1"/>
</dbReference>
<evidence type="ECO:0000256" key="4">
    <source>
        <dbReference type="ARBA" id="ARBA00023163"/>
    </source>
</evidence>
<dbReference type="PRINTS" id="PR00038">
    <property type="entry name" value="HTHLUXR"/>
</dbReference>
<dbReference type="SUPFAM" id="SSF52172">
    <property type="entry name" value="CheY-like"/>
    <property type="match status" value="1"/>
</dbReference>
<dbReference type="PANTHER" id="PTHR43214:SF41">
    <property type="entry name" value="NITRATE_NITRITE RESPONSE REGULATOR PROTEIN NARP"/>
    <property type="match status" value="1"/>
</dbReference>
<dbReference type="CDD" id="cd06170">
    <property type="entry name" value="LuxR_C_like"/>
    <property type="match status" value="1"/>
</dbReference>
<dbReference type="InterPro" id="IPR001789">
    <property type="entry name" value="Sig_transdc_resp-reg_receiver"/>
</dbReference>
<feature type="domain" description="HTH luxR-type" evidence="6">
    <location>
        <begin position="157"/>
        <end position="222"/>
    </location>
</feature>
<dbReference type="CDD" id="cd17535">
    <property type="entry name" value="REC_NarL-like"/>
    <property type="match status" value="1"/>
</dbReference>
<evidence type="ECO:0000256" key="2">
    <source>
        <dbReference type="ARBA" id="ARBA00023015"/>
    </source>
</evidence>
<evidence type="ECO:0000259" key="6">
    <source>
        <dbReference type="PROSITE" id="PS50043"/>
    </source>
</evidence>
<dbReference type="InterPro" id="IPR016032">
    <property type="entry name" value="Sig_transdc_resp-reg_C-effctor"/>
</dbReference>
<evidence type="ECO:0000313" key="9">
    <source>
        <dbReference type="Proteomes" id="UP001139286"/>
    </source>
</evidence>
<feature type="domain" description="Response regulatory" evidence="7">
    <location>
        <begin position="5"/>
        <end position="121"/>
    </location>
</feature>
<keyword evidence="1 5" id="KW-0597">Phosphoprotein</keyword>
<dbReference type="GO" id="GO:0003677">
    <property type="term" value="F:DNA binding"/>
    <property type="evidence" value="ECO:0007669"/>
    <property type="project" value="UniProtKB-KW"/>
</dbReference>
<dbReference type="SMART" id="SM00448">
    <property type="entry name" value="REC"/>
    <property type="match status" value="1"/>
</dbReference>
<dbReference type="SMART" id="SM00421">
    <property type="entry name" value="HTH_LUXR"/>
    <property type="match status" value="1"/>
</dbReference>
<name>A0A9X1I383_9FLAO</name>
<dbReference type="Proteomes" id="UP001139286">
    <property type="component" value="Unassembled WGS sequence"/>
</dbReference>
<dbReference type="InterPro" id="IPR011006">
    <property type="entry name" value="CheY-like_superfamily"/>
</dbReference>
<dbReference type="RefSeq" id="WP_226694571.1">
    <property type="nucleotide sequence ID" value="NZ_JAJAPX010000001.1"/>
</dbReference>
<organism evidence="8 9">
    <name type="scientific">Neotamlana sargassicola</name>
    <dbReference type="NCBI Taxonomy" id="2883125"/>
    <lineage>
        <taxon>Bacteria</taxon>
        <taxon>Pseudomonadati</taxon>
        <taxon>Bacteroidota</taxon>
        <taxon>Flavobacteriia</taxon>
        <taxon>Flavobacteriales</taxon>
        <taxon>Flavobacteriaceae</taxon>
        <taxon>Neotamlana</taxon>
    </lineage>
</organism>
<sequence length="224" mass="24981">MDVINVVLADDHVLVRDGIKALLEDQDGINVVNEASDGVEALEIIDNEQPHVLIVDIRMPNKNGIEVVGELKQKHPKVKALVLSMHDSEEYVLKSIQAGADGYMLKGASKDEFLKALNTVASGGKYFTGEVSAILLNNFVGGNNTESEIIVPKPQIAKEDPFKLTKREKQILELVLQLKNNKDIAKELEISKRTAEVHRFNLMKKLNVKNLMELTNKAKEYELI</sequence>
<dbReference type="GO" id="GO:0006355">
    <property type="term" value="P:regulation of DNA-templated transcription"/>
    <property type="evidence" value="ECO:0007669"/>
    <property type="project" value="InterPro"/>
</dbReference>
<keyword evidence="3" id="KW-0238">DNA-binding</keyword>
<evidence type="ECO:0000259" key="7">
    <source>
        <dbReference type="PROSITE" id="PS50110"/>
    </source>
</evidence>
<comment type="caution">
    <text evidence="8">The sequence shown here is derived from an EMBL/GenBank/DDBJ whole genome shotgun (WGS) entry which is preliminary data.</text>
</comment>
<dbReference type="InterPro" id="IPR000792">
    <property type="entry name" value="Tscrpt_reg_LuxR_C"/>
</dbReference>
<evidence type="ECO:0000256" key="1">
    <source>
        <dbReference type="ARBA" id="ARBA00022553"/>
    </source>
</evidence>
<protein>
    <submittedName>
        <fullName evidence="8">Response regulator transcription factor</fullName>
    </submittedName>
</protein>
<proteinExistence type="predicted"/>
<dbReference type="EMBL" id="JAJAPX010000001">
    <property type="protein sequence ID" value="MCB4807101.1"/>
    <property type="molecule type" value="Genomic_DNA"/>
</dbReference>
<gene>
    <name evidence="8" type="ORF">LG651_02475</name>
</gene>
<dbReference type="Gene3D" id="3.40.50.2300">
    <property type="match status" value="1"/>
</dbReference>
<dbReference type="PROSITE" id="PS50043">
    <property type="entry name" value="HTH_LUXR_2"/>
    <property type="match status" value="1"/>
</dbReference>
<accession>A0A9X1I383</accession>
<feature type="modified residue" description="4-aspartylphosphate" evidence="5">
    <location>
        <position position="56"/>
    </location>
</feature>
<dbReference type="Pfam" id="PF00196">
    <property type="entry name" value="GerE"/>
    <property type="match status" value="1"/>
</dbReference>
<keyword evidence="2" id="KW-0805">Transcription regulation</keyword>
<dbReference type="InterPro" id="IPR058245">
    <property type="entry name" value="NreC/VraR/RcsB-like_REC"/>
</dbReference>
<keyword evidence="4" id="KW-0804">Transcription</keyword>
<evidence type="ECO:0000313" key="8">
    <source>
        <dbReference type="EMBL" id="MCB4807101.1"/>
    </source>
</evidence>
<dbReference type="AlphaFoldDB" id="A0A9X1I383"/>
<dbReference type="PANTHER" id="PTHR43214">
    <property type="entry name" value="TWO-COMPONENT RESPONSE REGULATOR"/>
    <property type="match status" value="1"/>
</dbReference>
<dbReference type="SUPFAM" id="SSF46894">
    <property type="entry name" value="C-terminal effector domain of the bipartite response regulators"/>
    <property type="match status" value="1"/>
</dbReference>
<reference evidence="8" key="1">
    <citation type="submission" date="2021-10" db="EMBL/GenBank/DDBJ databases">
        <title>Tamlana sargassums sp. nov., and Tamlana laminarinivorans sp. nov., two new bacteria isolated from the brown alga.</title>
        <authorList>
            <person name="Li J."/>
        </authorList>
    </citation>
    <scope>NUCLEOTIDE SEQUENCE</scope>
    <source>
        <strain evidence="8">62-3</strain>
    </source>
</reference>
<evidence type="ECO:0000256" key="3">
    <source>
        <dbReference type="ARBA" id="ARBA00023125"/>
    </source>
</evidence>